<evidence type="ECO:0000313" key="3">
    <source>
        <dbReference type="Proteomes" id="UP000240410"/>
    </source>
</evidence>
<evidence type="ECO:0000313" key="2">
    <source>
        <dbReference type="EMBL" id="PSV93690.1"/>
    </source>
</evidence>
<accession>A0A2T3MH54</accession>
<name>A0A2T3MH54_PHOLE</name>
<dbReference type="AlphaFoldDB" id="A0A2T3MH54"/>
<reference evidence="2 3" key="1">
    <citation type="submission" date="2018-03" db="EMBL/GenBank/DDBJ databases">
        <title>Whole genome sequencing of Histamine producing bacteria.</title>
        <authorList>
            <person name="Butler K."/>
        </authorList>
    </citation>
    <scope>NUCLEOTIDE SEQUENCE [LARGE SCALE GENOMIC DNA]</scope>
    <source>
        <strain evidence="2 3">ATCC 33979</strain>
    </source>
</reference>
<evidence type="ECO:0000256" key="1">
    <source>
        <dbReference type="SAM" id="Phobius"/>
    </source>
</evidence>
<protein>
    <submittedName>
        <fullName evidence="2">Uncharacterized protein</fullName>
    </submittedName>
</protein>
<organism evidence="2 3">
    <name type="scientific">Photobacterium leiognathi</name>
    <dbReference type="NCBI Taxonomy" id="553611"/>
    <lineage>
        <taxon>Bacteria</taxon>
        <taxon>Pseudomonadati</taxon>
        <taxon>Pseudomonadota</taxon>
        <taxon>Gammaproteobacteria</taxon>
        <taxon>Vibrionales</taxon>
        <taxon>Vibrionaceae</taxon>
        <taxon>Photobacterium</taxon>
    </lineage>
</organism>
<keyword evidence="1" id="KW-0472">Membrane</keyword>
<sequence length="232" mass="26939">MNDNNPILFITDVADSLPKLKGVVDKIVSDPVAFIFVFIFLIYLCVKFINNNKFIFNFVERKEEKILEKIEKYLIDDFKIDDLCASVAIEQRNAIIFKNVTGIYVGKAFRGAIIELYNKMPYNVTWRMIRKSVSRFTLNDNNEIVIIKESRFDKVKFYYNYLMAFVLLITSVSILTSNIISSDLTFSDILNLIVIIITSIGGIIFLVSENLPYIFSRRIKMQLDKYNMNNQG</sequence>
<feature type="transmembrane region" description="Helical" evidence="1">
    <location>
        <begin position="192"/>
        <end position="215"/>
    </location>
</feature>
<dbReference type="EMBL" id="PYOJ01000001">
    <property type="protein sequence ID" value="PSV93690.1"/>
    <property type="molecule type" value="Genomic_DNA"/>
</dbReference>
<feature type="transmembrane region" description="Helical" evidence="1">
    <location>
        <begin position="158"/>
        <end position="180"/>
    </location>
</feature>
<keyword evidence="1" id="KW-0812">Transmembrane</keyword>
<dbReference type="Proteomes" id="UP000240410">
    <property type="component" value="Unassembled WGS sequence"/>
</dbReference>
<keyword evidence="1" id="KW-1133">Transmembrane helix</keyword>
<gene>
    <name evidence="2" type="ORF">CTM89_00135</name>
</gene>
<feature type="transmembrane region" description="Helical" evidence="1">
    <location>
        <begin position="27"/>
        <end position="46"/>
    </location>
</feature>
<comment type="caution">
    <text evidence="2">The sequence shown here is derived from an EMBL/GenBank/DDBJ whole genome shotgun (WGS) entry which is preliminary data.</text>
</comment>
<proteinExistence type="predicted"/>
<dbReference type="RefSeq" id="WP_107277272.1">
    <property type="nucleotide sequence ID" value="NZ_PYOJ01000001.1"/>
</dbReference>